<dbReference type="CDD" id="cd03801">
    <property type="entry name" value="GT4_PimA-like"/>
    <property type="match status" value="1"/>
</dbReference>
<organism evidence="1 2">
    <name type="scientific">Novosphingobium malaysiense</name>
    <dbReference type="NCBI Taxonomy" id="1348853"/>
    <lineage>
        <taxon>Bacteria</taxon>
        <taxon>Pseudomonadati</taxon>
        <taxon>Pseudomonadota</taxon>
        <taxon>Alphaproteobacteria</taxon>
        <taxon>Sphingomonadales</taxon>
        <taxon>Sphingomonadaceae</taxon>
        <taxon>Novosphingobium</taxon>
    </lineage>
</organism>
<evidence type="ECO:0000313" key="1">
    <source>
        <dbReference type="EMBL" id="KHK91159.1"/>
    </source>
</evidence>
<dbReference type="PANTHER" id="PTHR12526:SF600">
    <property type="entry name" value="GLYCOSYL TRANSFERASE GROUP 1"/>
    <property type="match status" value="1"/>
</dbReference>
<name>A0A0B1ZPG1_9SPHN</name>
<proteinExistence type="predicted"/>
<keyword evidence="2" id="KW-1185">Reference proteome</keyword>
<protein>
    <submittedName>
        <fullName evidence="1">Glycosyl transferase family 1</fullName>
    </submittedName>
</protein>
<dbReference type="Pfam" id="PF13692">
    <property type="entry name" value="Glyco_trans_1_4"/>
    <property type="match status" value="1"/>
</dbReference>
<dbReference type="PANTHER" id="PTHR12526">
    <property type="entry name" value="GLYCOSYLTRANSFERASE"/>
    <property type="match status" value="1"/>
</dbReference>
<reference evidence="1 2" key="1">
    <citation type="submission" date="2014-10" db="EMBL/GenBank/DDBJ databases">
        <title>Genome sequence of Novosphingobium malaysiense MUSC 273(T).</title>
        <authorList>
            <person name="Lee L.-H."/>
        </authorList>
    </citation>
    <scope>NUCLEOTIDE SEQUENCE [LARGE SCALE GENOMIC DNA]</scope>
    <source>
        <strain evidence="1 2">MUSC 273</strain>
    </source>
</reference>
<dbReference type="OrthoDB" id="9807209at2"/>
<comment type="caution">
    <text evidence="1">The sequence shown here is derived from an EMBL/GenBank/DDBJ whole genome shotgun (WGS) entry which is preliminary data.</text>
</comment>
<evidence type="ECO:0000313" key="2">
    <source>
        <dbReference type="Proteomes" id="UP000031057"/>
    </source>
</evidence>
<gene>
    <name evidence="1" type="ORF">LK12_09615</name>
</gene>
<dbReference type="STRING" id="1348853.LK12_09615"/>
<dbReference type="EMBL" id="JTDI01000003">
    <property type="protein sequence ID" value="KHK91159.1"/>
    <property type="molecule type" value="Genomic_DNA"/>
</dbReference>
<dbReference type="SUPFAM" id="SSF53756">
    <property type="entry name" value="UDP-Glycosyltransferase/glycogen phosphorylase"/>
    <property type="match status" value="1"/>
</dbReference>
<dbReference type="InterPro" id="IPR017521">
    <property type="entry name" value="Sugar_tfrase_PEP-CTERM_Stp1"/>
</dbReference>
<dbReference type="RefSeq" id="WP_039282737.1">
    <property type="nucleotide sequence ID" value="NZ_JTDI01000003.1"/>
</dbReference>
<dbReference type="Gene3D" id="3.40.50.2000">
    <property type="entry name" value="Glycogen Phosphorylase B"/>
    <property type="match status" value="2"/>
</dbReference>
<sequence>MGEIMFLAHRIPFPPDRGDKIRSHHVLKGLARLAPVHVASFADDEQDYRFESDLAALAKSYRLVDRRKPLPLAGIEALASARPLSLTAFHDRRLQRYVREVLSRHPVDVIYVFSGQMAQYVPAGFRGRVVADLVDVDSAKFAAYAAKSTGFRAWMERREGRLMRAVEARIVGSSDVTLLISEAEVRLLRSRLSDTAASASKICAMGNGIDSAGFDPVRVSPEPRMLEKRAPRLIFTGQMDYAPNVEAVTRAMDRIMPLVRKFCPDATLHVVGRNPPPSLQARSGRDGIEVWGRVEDIRPWLSAADIALVPLELARGVQNKVLEAMAMQLPVVLSPEAATGIDACDGRDFLVAGSDADLADAVISLVRDPKREKRVASAARDWIVAHAGWDTALAKLPDYLGFGGRSLSDAA</sequence>
<dbReference type="Proteomes" id="UP000031057">
    <property type="component" value="Unassembled WGS sequence"/>
</dbReference>
<accession>A0A0B1ZPG1</accession>
<dbReference type="AlphaFoldDB" id="A0A0B1ZPG1"/>
<dbReference type="GO" id="GO:0016757">
    <property type="term" value="F:glycosyltransferase activity"/>
    <property type="evidence" value="ECO:0007669"/>
    <property type="project" value="TreeGrafter"/>
</dbReference>
<keyword evidence="1" id="KW-0808">Transferase</keyword>
<dbReference type="NCBIfam" id="TIGR03087">
    <property type="entry name" value="stp1"/>
    <property type="match status" value="1"/>
</dbReference>